<dbReference type="EMBL" id="JAPKNK010000015">
    <property type="protein sequence ID" value="MCX5572157.1"/>
    <property type="molecule type" value="Genomic_DNA"/>
</dbReference>
<evidence type="ECO:0000313" key="3">
    <source>
        <dbReference type="Proteomes" id="UP001144805"/>
    </source>
</evidence>
<evidence type="ECO:0008006" key="4">
    <source>
        <dbReference type="Google" id="ProtNLM"/>
    </source>
</evidence>
<feature type="signal peptide" evidence="1">
    <location>
        <begin position="1"/>
        <end position="26"/>
    </location>
</feature>
<reference evidence="2" key="1">
    <citation type="submission" date="2022-11" db="EMBL/GenBank/DDBJ databases">
        <title>Biodiversity and phylogenetic relationships of bacteria.</title>
        <authorList>
            <person name="Machado R.A.R."/>
            <person name="Bhat A."/>
            <person name="Loulou A."/>
            <person name="Kallel S."/>
        </authorList>
    </citation>
    <scope>NUCLEOTIDE SEQUENCE</scope>
    <source>
        <strain evidence="2">K-TC2</strain>
    </source>
</reference>
<dbReference type="Proteomes" id="UP001144805">
    <property type="component" value="Unassembled WGS sequence"/>
</dbReference>
<evidence type="ECO:0000313" key="2">
    <source>
        <dbReference type="EMBL" id="MCX5572157.1"/>
    </source>
</evidence>
<feature type="chain" id="PRO_5040743604" description="Secreted protein" evidence="1">
    <location>
        <begin position="27"/>
        <end position="115"/>
    </location>
</feature>
<accession>A0A9X3E6D1</accession>
<sequence length="115" mass="12705">MRRLAMTALATAALAGTIAAPPPAGAQVMFGLSYGQNVSQGDCKALASKMGARKVWFSRFSGSKPDVWDRGLEPAWGVGCFRTQQECKRWLYDTQTEWPRLMNFTRCAQGLPARF</sequence>
<gene>
    <name evidence="2" type="ORF">OSH07_23350</name>
</gene>
<evidence type="ECO:0000256" key="1">
    <source>
        <dbReference type="SAM" id="SignalP"/>
    </source>
</evidence>
<name>A0A9X3E6D1_9HYPH</name>
<dbReference type="AlphaFoldDB" id="A0A9X3E6D1"/>
<comment type="caution">
    <text evidence="2">The sequence shown here is derived from an EMBL/GenBank/DDBJ whole genome shotgun (WGS) entry which is preliminary data.</text>
</comment>
<keyword evidence="3" id="KW-1185">Reference proteome</keyword>
<keyword evidence="1" id="KW-0732">Signal</keyword>
<organism evidence="2 3">
    <name type="scientific">Kaistia nematophila</name>
    <dbReference type="NCBI Taxonomy" id="2994654"/>
    <lineage>
        <taxon>Bacteria</taxon>
        <taxon>Pseudomonadati</taxon>
        <taxon>Pseudomonadota</taxon>
        <taxon>Alphaproteobacteria</taxon>
        <taxon>Hyphomicrobiales</taxon>
        <taxon>Kaistiaceae</taxon>
        <taxon>Kaistia</taxon>
    </lineage>
</organism>
<protein>
    <recommendedName>
        <fullName evidence="4">Secreted protein</fullName>
    </recommendedName>
</protein>
<proteinExistence type="predicted"/>